<keyword evidence="1" id="KW-1277">Toxin-antitoxin system</keyword>
<accession>A0A1G2PQC0</accession>
<reference evidence="2 3" key="1">
    <citation type="journal article" date="2016" name="Nat. Commun.">
        <title>Thousands of microbial genomes shed light on interconnected biogeochemical processes in an aquifer system.</title>
        <authorList>
            <person name="Anantharaman K."/>
            <person name="Brown C.T."/>
            <person name="Hug L.A."/>
            <person name="Sharon I."/>
            <person name="Castelle C.J."/>
            <person name="Probst A.J."/>
            <person name="Thomas B.C."/>
            <person name="Singh A."/>
            <person name="Wilkins M.J."/>
            <person name="Karaoz U."/>
            <person name="Brodie E.L."/>
            <person name="Williams K.H."/>
            <person name="Hubbard S.S."/>
            <person name="Banfield J.F."/>
        </authorList>
    </citation>
    <scope>NUCLEOTIDE SEQUENCE [LARGE SCALE GENOMIC DNA]</scope>
</reference>
<dbReference type="InterPro" id="IPR052747">
    <property type="entry name" value="TA_system_RelE_toxin"/>
</dbReference>
<dbReference type="AlphaFoldDB" id="A0A1G2PQC0"/>
<evidence type="ECO:0000313" key="3">
    <source>
        <dbReference type="Proteomes" id="UP000178646"/>
    </source>
</evidence>
<dbReference type="Gene3D" id="3.30.2310.20">
    <property type="entry name" value="RelE-like"/>
    <property type="match status" value="1"/>
</dbReference>
<evidence type="ECO:0008006" key="4">
    <source>
        <dbReference type="Google" id="ProtNLM"/>
    </source>
</evidence>
<dbReference type="InterPro" id="IPR007712">
    <property type="entry name" value="RelE/ParE_toxin"/>
</dbReference>
<dbReference type="Proteomes" id="UP000178646">
    <property type="component" value="Unassembled WGS sequence"/>
</dbReference>
<gene>
    <name evidence="2" type="ORF">A2W59_00535</name>
</gene>
<name>A0A1G2PQC0_9BACT</name>
<evidence type="ECO:0000256" key="1">
    <source>
        <dbReference type="ARBA" id="ARBA00022649"/>
    </source>
</evidence>
<dbReference type="PANTHER" id="PTHR38813">
    <property type="match status" value="1"/>
</dbReference>
<dbReference type="EMBL" id="MHSU01000015">
    <property type="protein sequence ID" value="OHA50527.1"/>
    <property type="molecule type" value="Genomic_DNA"/>
</dbReference>
<sequence length="85" mass="9942">MSWELQISKSAKKNLKLFPKKDAEKILSALEDFFSNPYSGDIEKIAGEENTWRRRVGNYRIIYDIDKNSKVISVRIISRRASNTY</sequence>
<dbReference type="Pfam" id="PF05016">
    <property type="entry name" value="ParE_toxin"/>
    <property type="match status" value="1"/>
</dbReference>
<evidence type="ECO:0000313" key="2">
    <source>
        <dbReference type="EMBL" id="OHA50527.1"/>
    </source>
</evidence>
<proteinExistence type="predicted"/>
<dbReference type="SUPFAM" id="SSF143011">
    <property type="entry name" value="RelE-like"/>
    <property type="match status" value="1"/>
</dbReference>
<dbReference type="PANTHER" id="PTHR38813:SF1">
    <property type="entry name" value="TOXIN RELE1-RELATED"/>
    <property type="match status" value="1"/>
</dbReference>
<comment type="caution">
    <text evidence="2">The sequence shown here is derived from an EMBL/GenBank/DDBJ whole genome shotgun (WGS) entry which is preliminary data.</text>
</comment>
<organism evidence="2 3">
    <name type="scientific">Candidatus Terrybacteria bacterium RIFCSPHIGHO2_02_41_19</name>
    <dbReference type="NCBI Taxonomy" id="1802364"/>
    <lineage>
        <taxon>Bacteria</taxon>
        <taxon>Candidatus Terryibacteriota</taxon>
    </lineage>
</organism>
<protein>
    <recommendedName>
        <fullName evidence="4">Addiction module toxin RelE</fullName>
    </recommendedName>
</protein>
<dbReference type="InterPro" id="IPR035093">
    <property type="entry name" value="RelE/ParE_toxin_dom_sf"/>
</dbReference>